<organism evidence="7 8">
    <name type="scientific">Cichlidogyrus casuarinus</name>
    <dbReference type="NCBI Taxonomy" id="1844966"/>
    <lineage>
        <taxon>Eukaryota</taxon>
        <taxon>Metazoa</taxon>
        <taxon>Spiralia</taxon>
        <taxon>Lophotrochozoa</taxon>
        <taxon>Platyhelminthes</taxon>
        <taxon>Monogenea</taxon>
        <taxon>Monopisthocotylea</taxon>
        <taxon>Dactylogyridea</taxon>
        <taxon>Ancyrocephalidae</taxon>
        <taxon>Cichlidogyrus</taxon>
    </lineage>
</organism>
<dbReference type="AlphaFoldDB" id="A0ABD2Q9W1"/>
<evidence type="ECO:0000256" key="4">
    <source>
        <dbReference type="ARBA" id="ARBA00023038"/>
    </source>
</evidence>
<dbReference type="Proteomes" id="UP001626550">
    <property type="component" value="Unassembled WGS sequence"/>
</dbReference>
<feature type="domain" description="LIM zinc-binding" evidence="6">
    <location>
        <begin position="9"/>
        <end position="69"/>
    </location>
</feature>
<reference evidence="7 8" key="1">
    <citation type="submission" date="2024-11" db="EMBL/GenBank/DDBJ databases">
        <title>Adaptive evolution of stress response genes in parasites aligns with host niche diversity.</title>
        <authorList>
            <person name="Hahn C."/>
            <person name="Resl P."/>
        </authorList>
    </citation>
    <scope>NUCLEOTIDE SEQUENCE [LARGE SCALE GENOMIC DNA]</scope>
    <source>
        <strain evidence="7">EGGRZ-B1_66</strain>
        <tissue evidence="7">Body</tissue>
    </source>
</reference>
<evidence type="ECO:0000256" key="2">
    <source>
        <dbReference type="ARBA" id="ARBA00022737"/>
    </source>
</evidence>
<dbReference type="Gene3D" id="2.10.110.10">
    <property type="entry name" value="Cysteine Rich Protein"/>
    <property type="match status" value="1"/>
</dbReference>
<gene>
    <name evidence="7" type="primary">LIMA1_2</name>
    <name evidence="7" type="ORF">Ciccas_004997</name>
</gene>
<dbReference type="InterPro" id="IPR001781">
    <property type="entry name" value="Znf_LIM"/>
</dbReference>
<accession>A0ABD2Q9W1</accession>
<keyword evidence="1 5" id="KW-0479">Metal-binding</keyword>
<dbReference type="SMART" id="SM00132">
    <property type="entry name" value="LIM"/>
    <property type="match status" value="1"/>
</dbReference>
<keyword evidence="2" id="KW-0677">Repeat</keyword>
<dbReference type="PANTHER" id="PTHR24206">
    <property type="entry name" value="OS06G0237300 PROTEIN"/>
    <property type="match status" value="1"/>
</dbReference>
<evidence type="ECO:0000259" key="6">
    <source>
        <dbReference type="PROSITE" id="PS50023"/>
    </source>
</evidence>
<evidence type="ECO:0000256" key="5">
    <source>
        <dbReference type="PROSITE-ProRule" id="PRU00125"/>
    </source>
</evidence>
<evidence type="ECO:0000313" key="8">
    <source>
        <dbReference type="Proteomes" id="UP001626550"/>
    </source>
</evidence>
<dbReference type="EMBL" id="JBJKFK010000554">
    <property type="protein sequence ID" value="KAL3316351.1"/>
    <property type="molecule type" value="Genomic_DNA"/>
</dbReference>
<dbReference type="GO" id="GO:0046872">
    <property type="term" value="F:metal ion binding"/>
    <property type="evidence" value="ECO:0007669"/>
    <property type="project" value="UniProtKB-KW"/>
</dbReference>
<proteinExistence type="predicted"/>
<dbReference type="PROSITE" id="PS50023">
    <property type="entry name" value="LIM_DOMAIN_2"/>
    <property type="match status" value="1"/>
</dbReference>
<keyword evidence="3 5" id="KW-0862">Zinc</keyword>
<dbReference type="FunFam" id="2.10.110.10:FF:000001">
    <property type="entry name" value="Cysteine and glycine-rich protein 1"/>
    <property type="match status" value="1"/>
</dbReference>
<keyword evidence="8" id="KW-1185">Reference proteome</keyword>
<evidence type="ECO:0000313" key="7">
    <source>
        <dbReference type="EMBL" id="KAL3316351.1"/>
    </source>
</evidence>
<evidence type="ECO:0000256" key="3">
    <source>
        <dbReference type="ARBA" id="ARBA00022833"/>
    </source>
</evidence>
<name>A0ABD2Q9W1_9PLAT</name>
<sequence>MPFTPVQTEKCMRCTKSVYAAERMEAGGNIFHKLCFRCNVCDMSLKLNNYNQSEGKLYCKKHYQDEILAKNTQTPV</sequence>
<dbReference type="PROSITE" id="PS00478">
    <property type="entry name" value="LIM_DOMAIN_1"/>
    <property type="match status" value="1"/>
</dbReference>
<evidence type="ECO:0000256" key="1">
    <source>
        <dbReference type="ARBA" id="ARBA00022723"/>
    </source>
</evidence>
<comment type="caution">
    <text evidence="7">The sequence shown here is derived from an EMBL/GenBank/DDBJ whole genome shotgun (WGS) entry which is preliminary data.</text>
</comment>
<keyword evidence="4 5" id="KW-0440">LIM domain</keyword>
<dbReference type="SUPFAM" id="SSF57716">
    <property type="entry name" value="Glucocorticoid receptor-like (DNA-binding domain)"/>
    <property type="match status" value="2"/>
</dbReference>
<dbReference type="CDD" id="cd09358">
    <property type="entry name" value="LIM_Mical_like"/>
    <property type="match status" value="1"/>
</dbReference>
<protein>
    <submittedName>
        <fullName evidence="7">LIM domain and actin-binding protein 1</fullName>
    </submittedName>
</protein>
<dbReference type="Pfam" id="PF00412">
    <property type="entry name" value="LIM"/>
    <property type="match status" value="1"/>
</dbReference>